<evidence type="ECO:0000259" key="1">
    <source>
        <dbReference type="PROSITE" id="PS50053"/>
    </source>
</evidence>
<dbReference type="Gene3D" id="3.10.20.90">
    <property type="entry name" value="Phosphatidylinositol 3-kinase Catalytic Subunit, Chain A, domain 1"/>
    <property type="match status" value="1"/>
</dbReference>
<evidence type="ECO:0000313" key="3">
    <source>
        <dbReference type="Proteomes" id="UP000472270"/>
    </source>
</evidence>
<accession>A0A673MVF8</accession>
<feature type="domain" description="Ubiquitin-like" evidence="1">
    <location>
        <begin position="18"/>
        <end position="56"/>
    </location>
</feature>
<dbReference type="Ensembl" id="ENSSRHT00000094771.1">
    <property type="protein sequence ID" value="ENSSRHP00000092281.1"/>
    <property type="gene ID" value="ENSSRHG00000045540.1"/>
</dbReference>
<organism evidence="2 3">
    <name type="scientific">Sinocyclocheilus rhinocerous</name>
    <dbReference type="NCBI Taxonomy" id="307959"/>
    <lineage>
        <taxon>Eukaryota</taxon>
        <taxon>Metazoa</taxon>
        <taxon>Chordata</taxon>
        <taxon>Craniata</taxon>
        <taxon>Vertebrata</taxon>
        <taxon>Euteleostomi</taxon>
        <taxon>Actinopterygii</taxon>
        <taxon>Neopterygii</taxon>
        <taxon>Teleostei</taxon>
        <taxon>Ostariophysi</taxon>
        <taxon>Cypriniformes</taxon>
        <taxon>Cyprinidae</taxon>
        <taxon>Cyprininae</taxon>
        <taxon>Sinocyclocheilus</taxon>
    </lineage>
</organism>
<dbReference type="Proteomes" id="UP000472270">
    <property type="component" value="Unassembled WGS sequence"/>
</dbReference>
<reference evidence="2" key="1">
    <citation type="submission" date="2025-08" db="UniProtKB">
        <authorList>
            <consortium name="Ensembl"/>
        </authorList>
    </citation>
    <scope>IDENTIFICATION</scope>
</reference>
<name>A0A673MVF8_9TELE</name>
<dbReference type="InterPro" id="IPR029071">
    <property type="entry name" value="Ubiquitin-like_domsf"/>
</dbReference>
<proteinExistence type="predicted"/>
<protein>
    <recommendedName>
        <fullName evidence="1">Ubiquitin-like domain-containing protein</fullName>
    </recommendedName>
</protein>
<dbReference type="SUPFAM" id="SSF54236">
    <property type="entry name" value="Ubiquitin-like"/>
    <property type="match status" value="1"/>
</dbReference>
<dbReference type="InterPro" id="IPR000626">
    <property type="entry name" value="Ubiquitin-like_dom"/>
</dbReference>
<dbReference type="AlphaFoldDB" id="A0A673MVF8"/>
<dbReference type="PROSITE" id="PS50053">
    <property type="entry name" value="UBIQUITIN_2"/>
    <property type="match status" value="1"/>
</dbReference>
<reference evidence="2" key="2">
    <citation type="submission" date="2025-09" db="UniProtKB">
        <authorList>
            <consortium name="Ensembl"/>
        </authorList>
    </citation>
    <scope>IDENTIFICATION</scope>
</reference>
<evidence type="ECO:0000313" key="2">
    <source>
        <dbReference type="Ensembl" id="ENSSRHP00000092281.1"/>
    </source>
</evidence>
<keyword evidence="3" id="KW-1185">Reference proteome</keyword>
<sequence length="56" mass="6423">MSFELFIICYNVCLLSDPDDLRVIFGQDPLEDDRTLGFYKIKHLSVLLFVVKMPGG</sequence>